<dbReference type="InParanoid" id="E3NQQ0"/>
<accession>E3NQQ0</accession>
<dbReference type="Gene3D" id="2.60.40.3330">
    <property type="match status" value="1"/>
</dbReference>
<name>E3NQQ0_CAERE</name>
<organism evidence="2">
    <name type="scientific">Caenorhabditis remanei</name>
    <name type="common">Caenorhabditis vulgaris</name>
    <dbReference type="NCBI Taxonomy" id="31234"/>
    <lineage>
        <taxon>Eukaryota</taxon>
        <taxon>Metazoa</taxon>
        <taxon>Ecdysozoa</taxon>
        <taxon>Nematoda</taxon>
        <taxon>Chromadorea</taxon>
        <taxon>Rhabditida</taxon>
        <taxon>Rhabditina</taxon>
        <taxon>Rhabditomorpha</taxon>
        <taxon>Rhabditoidea</taxon>
        <taxon>Rhabditidae</taxon>
        <taxon>Peloderinae</taxon>
        <taxon>Caenorhabditis</taxon>
    </lineage>
</organism>
<dbReference type="OrthoDB" id="5793165at2759"/>
<dbReference type="OMA" id="GMFSHAP"/>
<proteinExistence type="predicted"/>
<dbReference type="PANTHER" id="PTHR21479:SF25">
    <property type="entry name" value="APYRASE-RELATED"/>
    <property type="match status" value="1"/>
</dbReference>
<protein>
    <submittedName>
        <fullName evidence="1">Uncharacterized protein</fullName>
    </submittedName>
</protein>
<evidence type="ECO:0000313" key="1">
    <source>
        <dbReference type="EMBL" id="EFO85321.1"/>
    </source>
</evidence>
<dbReference type="HOGENOM" id="CLU_141211_0_0_1"/>
<dbReference type="eggNOG" id="ENOG502TJ5B">
    <property type="taxonomic scope" value="Eukaryota"/>
</dbReference>
<sequence>MLLLLLLLVPTAHGAATWHFSGNLSCPMDAFTYRIQVWEDDWFTDDLLTSQDEIISYFPHSYKIDAQDTDDGFDLGGMFEIYLAIYHNCNPQGNWKVVWHDCGSYPINVGDVTQTQNVELYNQGEIVLQLPK</sequence>
<keyword evidence="2" id="KW-1185">Reference proteome</keyword>
<reference evidence="1" key="1">
    <citation type="submission" date="2007-07" db="EMBL/GenBank/DDBJ databases">
        <title>PCAP assembly of the Caenorhabditis remanei genome.</title>
        <authorList>
            <consortium name="The Caenorhabditis remanei Sequencing Consortium"/>
            <person name="Wilson R.K."/>
        </authorList>
    </citation>
    <scope>NUCLEOTIDE SEQUENCE [LARGE SCALE GENOMIC DNA]</scope>
    <source>
        <strain evidence="1">PB4641</strain>
    </source>
</reference>
<gene>
    <name evidence="1" type="ORF">CRE_01474</name>
</gene>
<dbReference type="InterPro" id="IPR038479">
    <property type="entry name" value="Transthyretin-like_sf"/>
</dbReference>
<evidence type="ECO:0000313" key="2">
    <source>
        <dbReference type="Proteomes" id="UP000008281"/>
    </source>
</evidence>
<dbReference type="Proteomes" id="UP000008281">
    <property type="component" value="Unassembled WGS sequence"/>
</dbReference>
<dbReference type="AlphaFoldDB" id="E3NQQ0"/>
<dbReference type="PANTHER" id="PTHR21479">
    <property type="match status" value="1"/>
</dbReference>
<dbReference type="EMBL" id="DS269566">
    <property type="protein sequence ID" value="EFO85321.1"/>
    <property type="molecule type" value="Genomic_DNA"/>
</dbReference>